<dbReference type="CDD" id="cd02570">
    <property type="entry name" value="PseudoU_synth_EcTruA"/>
    <property type="match status" value="1"/>
</dbReference>
<dbReference type="SUPFAM" id="SSF55120">
    <property type="entry name" value="Pseudouridine synthase"/>
    <property type="match status" value="1"/>
</dbReference>
<comment type="similarity">
    <text evidence="1 4 7">Belongs to the tRNA pseudouridine synthase TruA family.</text>
</comment>
<dbReference type="PANTHER" id="PTHR11142:SF0">
    <property type="entry name" value="TRNA PSEUDOURIDINE SYNTHASE-LIKE 1"/>
    <property type="match status" value="1"/>
</dbReference>
<dbReference type="EMBL" id="QWJJ01000014">
    <property type="protein sequence ID" value="RII37821.1"/>
    <property type="molecule type" value="Genomic_DNA"/>
</dbReference>
<comment type="subunit">
    <text evidence="4">Homodimer.</text>
</comment>
<keyword evidence="10" id="KW-1185">Reference proteome</keyword>
<dbReference type="PIRSF" id="PIRSF001430">
    <property type="entry name" value="tRNA_psdUrid_synth"/>
    <property type="match status" value="1"/>
</dbReference>
<feature type="binding site" evidence="4 6">
    <location>
        <position position="111"/>
    </location>
    <ligand>
        <name>substrate</name>
    </ligand>
</feature>
<protein>
    <recommendedName>
        <fullName evidence="4">tRNA pseudouridine synthase A</fullName>
        <ecNumber evidence="4">5.4.99.12</ecNumber>
    </recommendedName>
    <alternativeName>
        <fullName evidence="4">tRNA pseudouridine(38-40) synthase</fullName>
    </alternativeName>
    <alternativeName>
        <fullName evidence="4">tRNA pseudouridylate synthase I</fullName>
    </alternativeName>
    <alternativeName>
        <fullName evidence="4">tRNA-uridine isomerase I</fullName>
    </alternativeName>
</protein>
<dbReference type="OrthoDB" id="9811823at2"/>
<dbReference type="InterPro" id="IPR020103">
    <property type="entry name" value="PsdUridine_synth_cat_dom_sf"/>
</dbReference>
<reference evidence="9 10" key="1">
    <citation type="submission" date="2018-08" db="EMBL/GenBank/DDBJ databases">
        <title>Pseudooceanicola sediminis CY03 in the family Rhodobacteracea.</title>
        <authorList>
            <person name="Zhang Y.-J."/>
        </authorList>
    </citation>
    <scope>NUCLEOTIDE SEQUENCE [LARGE SCALE GENOMIC DNA]</scope>
    <source>
        <strain evidence="9 10">CY03</strain>
    </source>
</reference>
<dbReference type="FunFam" id="3.30.70.580:FF:000001">
    <property type="entry name" value="tRNA pseudouridine synthase A"/>
    <property type="match status" value="1"/>
</dbReference>
<dbReference type="Gene3D" id="3.30.70.660">
    <property type="entry name" value="Pseudouridine synthase I, catalytic domain, C-terminal subdomain"/>
    <property type="match status" value="1"/>
</dbReference>
<dbReference type="InterPro" id="IPR020095">
    <property type="entry name" value="PsdUridine_synth_TruA_C"/>
</dbReference>
<comment type="function">
    <text evidence="4">Formation of pseudouridine at positions 38, 39 and 40 in the anticodon stem and loop of transfer RNAs.</text>
</comment>
<feature type="active site" description="Nucleophile" evidence="4 5">
    <location>
        <position position="52"/>
    </location>
</feature>
<accession>A0A399IXQ9</accession>
<evidence type="ECO:0000256" key="1">
    <source>
        <dbReference type="ARBA" id="ARBA00009375"/>
    </source>
</evidence>
<comment type="catalytic activity">
    <reaction evidence="4 7">
        <text>uridine(38/39/40) in tRNA = pseudouridine(38/39/40) in tRNA</text>
        <dbReference type="Rhea" id="RHEA:22376"/>
        <dbReference type="Rhea" id="RHEA-COMP:10085"/>
        <dbReference type="Rhea" id="RHEA-COMP:10087"/>
        <dbReference type="ChEBI" id="CHEBI:65314"/>
        <dbReference type="ChEBI" id="CHEBI:65315"/>
        <dbReference type="EC" id="5.4.99.12"/>
    </reaction>
</comment>
<dbReference type="InterPro" id="IPR020094">
    <property type="entry name" value="TruA/RsuA/RluB/E/F_N"/>
</dbReference>
<evidence type="ECO:0000313" key="9">
    <source>
        <dbReference type="EMBL" id="RII37821.1"/>
    </source>
</evidence>
<evidence type="ECO:0000256" key="6">
    <source>
        <dbReference type="PIRSR" id="PIRSR001430-2"/>
    </source>
</evidence>
<comment type="caution">
    <text evidence="9">The sequence shown here is derived from an EMBL/GenBank/DDBJ whole genome shotgun (WGS) entry which is preliminary data.</text>
</comment>
<comment type="caution">
    <text evidence="4">Lacks conserved residue(s) required for the propagation of feature annotation.</text>
</comment>
<keyword evidence="2 4" id="KW-0819">tRNA processing</keyword>
<keyword evidence="3 4" id="KW-0413">Isomerase</keyword>
<dbReference type="RefSeq" id="WP_119400057.1">
    <property type="nucleotide sequence ID" value="NZ_QWJJ01000014.1"/>
</dbReference>
<evidence type="ECO:0000256" key="3">
    <source>
        <dbReference type="ARBA" id="ARBA00023235"/>
    </source>
</evidence>
<dbReference type="GO" id="GO:0003723">
    <property type="term" value="F:RNA binding"/>
    <property type="evidence" value="ECO:0007669"/>
    <property type="project" value="InterPro"/>
</dbReference>
<dbReference type="HAMAP" id="MF_00171">
    <property type="entry name" value="TruA"/>
    <property type="match status" value="1"/>
</dbReference>
<organism evidence="9 10">
    <name type="scientific">Pseudooceanicola sediminis</name>
    <dbReference type="NCBI Taxonomy" id="2211117"/>
    <lineage>
        <taxon>Bacteria</taxon>
        <taxon>Pseudomonadati</taxon>
        <taxon>Pseudomonadota</taxon>
        <taxon>Alphaproteobacteria</taxon>
        <taxon>Rhodobacterales</taxon>
        <taxon>Paracoccaceae</taxon>
        <taxon>Pseudooceanicola</taxon>
    </lineage>
</organism>
<feature type="domain" description="Pseudouridine synthase I TruA alpha/beta" evidence="8">
    <location>
        <begin position="145"/>
        <end position="250"/>
    </location>
</feature>
<dbReference type="GO" id="GO:0160147">
    <property type="term" value="F:tRNA pseudouridine(38-40) synthase activity"/>
    <property type="evidence" value="ECO:0007669"/>
    <property type="project" value="UniProtKB-EC"/>
</dbReference>
<gene>
    <name evidence="4 9" type="primary">truA</name>
    <name evidence="9" type="ORF">DL237_15610</name>
</gene>
<proteinExistence type="inferred from homology"/>
<dbReference type="Gene3D" id="3.30.70.580">
    <property type="entry name" value="Pseudouridine synthase I, catalytic domain, N-terminal subdomain"/>
    <property type="match status" value="1"/>
</dbReference>
<evidence type="ECO:0000256" key="4">
    <source>
        <dbReference type="HAMAP-Rule" id="MF_00171"/>
    </source>
</evidence>
<evidence type="ECO:0000256" key="7">
    <source>
        <dbReference type="RuleBase" id="RU003792"/>
    </source>
</evidence>
<sequence length="260" mass="29113">MPRYALKIEYNGAPFAGWQKQAELPSVQRAIETALDRLEAGEHQIAAAGRTDAGVHALGQVAHCDTTREWTPFRLQEAVNFHLKPHPIALVDVAPVAPDWHARFSAQERHYMFRIVMRRPPVTHEAGLVWQVKRPLDIERMRAGAARLIGHHDFTTFRSTICQAKSPCKTLDEIRIEEFDGASGPEMRLYVRARSFLHNQVRSIVGTLEKVGVGAWDPEDVSRALEARDRAACGPVSPPHGLYLESVRYPEDPFAGISGE</sequence>
<dbReference type="Pfam" id="PF01416">
    <property type="entry name" value="PseudoU_synth_1"/>
    <property type="match status" value="2"/>
</dbReference>
<name>A0A399IXQ9_9RHOB</name>
<evidence type="ECO:0000313" key="10">
    <source>
        <dbReference type="Proteomes" id="UP000265848"/>
    </source>
</evidence>
<dbReference type="EC" id="5.4.99.12" evidence="4"/>
<dbReference type="GO" id="GO:0031119">
    <property type="term" value="P:tRNA pseudouridine synthesis"/>
    <property type="evidence" value="ECO:0007669"/>
    <property type="project" value="UniProtKB-UniRule"/>
</dbReference>
<evidence type="ECO:0000259" key="8">
    <source>
        <dbReference type="Pfam" id="PF01416"/>
    </source>
</evidence>
<evidence type="ECO:0000256" key="2">
    <source>
        <dbReference type="ARBA" id="ARBA00022694"/>
    </source>
</evidence>
<dbReference type="AlphaFoldDB" id="A0A399IXQ9"/>
<dbReference type="Proteomes" id="UP000265848">
    <property type="component" value="Unassembled WGS sequence"/>
</dbReference>
<dbReference type="InterPro" id="IPR020097">
    <property type="entry name" value="PsdUridine_synth_TruA_a/b_dom"/>
</dbReference>
<evidence type="ECO:0000256" key="5">
    <source>
        <dbReference type="PIRSR" id="PIRSR001430-1"/>
    </source>
</evidence>
<dbReference type="PANTHER" id="PTHR11142">
    <property type="entry name" value="PSEUDOURIDYLATE SYNTHASE"/>
    <property type="match status" value="1"/>
</dbReference>
<dbReference type="InterPro" id="IPR001406">
    <property type="entry name" value="PsdUridine_synth_TruA"/>
</dbReference>
<dbReference type="NCBIfam" id="TIGR00071">
    <property type="entry name" value="hisT_truA"/>
    <property type="match status" value="1"/>
</dbReference>
<feature type="domain" description="Pseudouridine synthase I TruA alpha/beta" evidence="8">
    <location>
        <begin position="9"/>
        <end position="104"/>
    </location>
</feature>